<gene>
    <name evidence="1" type="ORF">BGZ80_005126</name>
</gene>
<comment type="caution">
    <text evidence="1">The sequence shown here is derived from an EMBL/GenBank/DDBJ whole genome shotgun (WGS) entry which is preliminary data.</text>
</comment>
<evidence type="ECO:0000313" key="1">
    <source>
        <dbReference type="EMBL" id="KAG0006821.1"/>
    </source>
</evidence>
<sequence>KNRYAGIALQKQEFENHLSGCFSVNDSETGSAVDDDRNSEAGSTCMARNRVREFHAQKCMVRMINGQGIKEQKVLNRTQDHFAFPTCNKPVRSRRGVIKHTKKHLTRNDGESKFERSRCGTLLKSVNQFEDHLDTHLKPREARVPETVSAGEITILSEAKTDLNSATNNPTISACLLKCMVPFTVQHKSGARFYCTINICRC</sequence>
<proteinExistence type="predicted"/>
<protein>
    <submittedName>
        <fullName evidence="1">Uncharacterized protein</fullName>
    </submittedName>
</protein>
<name>A0A9P6MLR7_9FUNG</name>
<keyword evidence="2" id="KW-1185">Reference proteome</keyword>
<accession>A0A9P6MLR7</accession>
<feature type="non-terminal residue" evidence="1">
    <location>
        <position position="202"/>
    </location>
</feature>
<dbReference type="AlphaFoldDB" id="A0A9P6MLR7"/>
<dbReference type="Proteomes" id="UP000703661">
    <property type="component" value="Unassembled WGS sequence"/>
</dbReference>
<reference evidence="1" key="1">
    <citation type="journal article" date="2020" name="Fungal Divers.">
        <title>Resolving the Mortierellaceae phylogeny through synthesis of multi-gene phylogenetics and phylogenomics.</title>
        <authorList>
            <person name="Vandepol N."/>
            <person name="Liber J."/>
            <person name="Desiro A."/>
            <person name="Na H."/>
            <person name="Kennedy M."/>
            <person name="Barry K."/>
            <person name="Grigoriev I.V."/>
            <person name="Miller A.N."/>
            <person name="O'Donnell K."/>
            <person name="Stajich J.E."/>
            <person name="Bonito G."/>
        </authorList>
    </citation>
    <scope>NUCLEOTIDE SEQUENCE</scope>
    <source>
        <strain evidence="1">NRRL 2769</strain>
    </source>
</reference>
<evidence type="ECO:0000313" key="2">
    <source>
        <dbReference type="Proteomes" id="UP000703661"/>
    </source>
</evidence>
<organism evidence="1 2">
    <name type="scientific">Entomortierella chlamydospora</name>
    <dbReference type="NCBI Taxonomy" id="101097"/>
    <lineage>
        <taxon>Eukaryota</taxon>
        <taxon>Fungi</taxon>
        <taxon>Fungi incertae sedis</taxon>
        <taxon>Mucoromycota</taxon>
        <taxon>Mortierellomycotina</taxon>
        <taxon>Mortierellomycetes</taxon>
        <taxon>Mortierellales</taxon>
        <taxon>Mortierellaceae</taxon>
        <taxon>Entomortierella</taxon>
    </lineage>
</organism>
<dbReference type="EMBL" id="JAAAID010002545">
    <property type="protein sequence ID" value="KAG0006821.1"/>
    <property type="molecule type" value="Genomic_DNA"/>
</dbReference>